<evidence type="ECO:0000313" key="4">
    <source>
        <dbReference type="EMBL" id="TBU55709.1"/>
    </source>
</evidence>
<dbReference type="STRING" id="114155.A0A4V2K3M2"/>
<dbReference type="Proteomes" id="UP000292082">
    <property type="component" value="Unassembled WGS sequence"/>
</dbReference>
<dbReference type="InterPro" id="IPR036047">
    <property type="entry name" value="F-box-like_dom_sf"/>
</dbReference>
<dbReference type="PANTHER" id="PTHR44129">
    <property type="entry name" value="WD REPEAT-CONTAINING PROTEIN POP1"/>
    <property type="match status" value="1"/>
</dbReference>
<dbReference type="EMBL" id="ML145164">
    <property type="protein sequence ID" value="TBU55709.1"/>
    <property type="molecule type" value="Genomic_DNA"/>
</dbReference>
<dbReference type="InterPro" id="IPR036322">
    <property type="entry name" value="WD40_repeat_dom_sf"/>
</dbReference>
<protein>
    <submittedName>
        <fullName evidence="4">Uncharacterized protein</fullName>
    </submittedName>
</protein>
<evidence type="ECO:0000256" key="3">
    <source>
        <dbReference type="SAM" id="MobiDB-lite"/>
    </source>
</evidence>
<feature type="region of interest" description="Disordered" evidence="3">
    <location>
        <begin position="711"/>
        <end position="854"/>
    </location>
</feature>
<feature type="compositionally biased region" description="Low complexity" evidence="3">
    <location>
        <begin position="711"/>
        <end position="721"/>
    </location>
</feature>
<dbReference type="SUPFAM" id="SSF50978">
    <property type="entry name" value="WD40 repeat-like"/>
    <property type="match status" value="1"/>
</dbReference>
<dbReference type="SMART" id="SM00320">
    <property type="entry name" value="WD40"/>
    <property type="match status" value="2"/>
</dbReference>
<dbReference type="InterPro" id="IPR001810">
    <property type="entry name" value="F-box_dom"/>
</dbReference>
<dbReference type="SMART" id="SM00256">
    <property type="entry name" value="FBOX"/>
    <property type="match status" value="1"/>
</dbReference>
<feature type="compositionally biased region" description="Polar residues" evidence="3">
    <location>
        <begin position="814"/>
        <end position="854"/>
    </location>
</feature>
<dbReference type="Pfam" id="PF12937">
    <property type="entry name" value="F-box-like"/>
    <property type="match status" value="1"/>
</dbReference>
<dbReference type="SUPFAM" id="SSF81383">
    <property type="entry name" value="F-box domain"/>
    <property type="match status" value="1"/>
</dbReference>
<sequence>MPSRPFEAPPRRENRHKPNRTHPSNPRQHGHAHNLHTASGTADVLLTIPSESLTHITSYLDPPDLLALARTCKRLNAHVADDNTWRRAYVYQYLGITPESDLRNDAGDKVVMLRRDESSWKKEFILRYNLRRRWEYSRNTTITHIPHHSAISVLHLMPHTTLLAASLQYGVVARSYPLSGKVMRGFLDASGTLNGLGIGNPNAEFSPHVSSIALASEGGTAKVLWGFRNGEVAVTTALRAMDHNRTSGARLVRCRLGDCHEGAVEIVAFASGDEGYVFVVSGGADGRVKLWGVKANQLECLWTSNKGSSLVPDPCVKLAMDLQQGVIVSGLRSGSILVWIGFNLQSTDASNVPALEPRELRIPVPTVSPSAVPLDSPTSPLENLPQDISELRIAPPNDSLSLLVASHPSTFFHRLSWNASTGIFDRTLFGDEHMSAVRVVLPVWASRRDERHFVIAGDQLGNIAVFPWDAQPSSSVGDHPVHAVRRFAAHEDGAVTALARNSAVLVSGSSRGTIKAWDALTFAPLRSFPSPAARPFAGGEWDPVSQILLERDAMIVSVGSRVLAWKAGPVGKSTGHGKGKLSTASTRHKNGVAKWQQQIEMYRDISESRRELEEEQTHSRRVFGREKEQLSTLAHLGLSEVEAVEYVLMLSRDEEDARRRRRRRDVAHSPFPEDEGVFMADFDDVPTPMATRSSMFGSEASSAMSFRASSFSAHSSPTSGSWADGTHSGRSLPLVVPPSSHHKVHVSPRLHPEPMEAGPSTSPLPTRSVSGSGSGPPLPSDLENFPAVSRTPSSASASASGSSASFRGSFPSSPQSVRSAWSTPLPSLHSSQAPSPSPVMGSQSPAQSPIRSLSEVITSTRVQGPASYTQEDNDLRFAIELSLAEARSRGEDV</sequence>
<name>A0A4V2K3M2_9APHY</name>
<keyword evidence="2" id="KW-0677">Repeat</keyword>
<evidence type="ECO:0000256" key="1">
    <source>
        <dbReference type="ARBA" id="ARBA00022574"/>
    </source>
</evidence>
<proteinExistence type="predicted"/>
<keyword evidence="5" id="KW-1185">Reference proteome</keyword>
<evidence type="ECO:0000313" key="5">
    <source>
        <dbReference type="Proteomes" id="UP000292082"/>
    </source>
</evidence>
<dbReference type="InterPro" id="IPR003903">
    <property type="entry name" value="UIM_dom"/>
</dbReference>
<evidence type="ECO:0000256" key="2">
    <source>
        <dbReference type="ARBA" id="ARBA00022737"/>
    </source>
</evidence>
<organism evidence="4 5">
    <name type="scientific">Dichomitus squalens</name>
    <dbReference type="NCBI Taxonomy" id="114155"/>
    <lineage>
        <taxon>Eukaryota</taxon>
        <taxon>Fungi</taxon>
        <taxon>Dikarya</taxon>
        <taxon>Basidiomycota</taxon>
        <taxon>Agaricomycotina</taxon>
        <taxon>Agaricomycetes</taxon>
        <taxon>Polyporales</taxon>
        <taxon>Polyporaceae</taxon>
        <taxon>Dichomitus</taxon>
    </lineage>
</organism>
<dbReference type="AlphaFoldDB" id="A0A4V2K3M2"/>
<feature type="region of interest" description="Disordered" evidence="3">
    <location>
        <begin position="1"/>
        <end position="34"/>
    </location>
</feature>
<dbReference type="Gene3D" id="1.20.1280.50">
    <property type="match status" value="1"/>
</dbReference>
<gene>
    <name evidence="4" type="ORF">BD310DRAFT_933114</name>
</gene>
<keyword evidence="1" id="KW-0853">WD repeat</keyword>
<dbReference type="InterPro" id="IPR001680">
    <property type="entry name" value="WD40_rpt"/>
</dbReference>
<dbReference type="InterPro" id="IPR050349">
    <property type="entry name" value="WD_LIS1/nudF_dynein_reg"/>
</dbReference>
<dbReference type="InterPro" id="IPR015943">
    <property type="entry name" value="WD40/YVTN_repeat-like_dom_sf"/>
</dbReference>
<dbReference type="PROSITE" id="PS50181">
    <property type="entry name" value="FBOX"/>
    <property type="match status" value="1"/>
</dbReference>
<reference evidence="4 5" key="1">
    <citation type="submission" date="2019-01" db="EMBL/GenBank/DDBJ databases">
        <title>Draft genome sequences of three monokaryotic isolates of the white-rot basidiomycete fungus Dichomitus squalens.</title>
        <authorList>
            <consortium name="DOE Joint Genome Institute"/>
            <person name="Lopez S.C."/>
            <person name="Andreopoulos B."/>
            <person name="Pangilinan J."/>
            <person name="Lipzen A."/>
            <person name="Riley R."/>
            <person name="Ahrendt S."/>
            <person name="Ng V."/>
            <person name="Barry K."/>
            <person name="Daum C."/>
            <person name="Grigoriev I.V."/>
            <person name="Hilden K.S."/>
            <person name="Makela M.R."/>
            <person name="de Vries R.P."/>
        </authorList>
    </citation>
    <scope>NUCLEOTIDE SEQUENCE [LARGE SCALE GENOMIC DNA]</scope>
    <source>
        <strain evidence="4 5">CBS 464.89</strain>
    </source>
</reference>
<dbReference type="Pfam" id="PF00400">
    <property type="entry name" value="WD40"/>
    <property type="match status" value="2"/>
</dbReference>
<dbReference type="Gene3D" id="2.130.10.10">
    <property type="entry name" value="YVTN repeat-like/Quinoprotein amine dehydrogenase"/>
    <property type="match status" value="2"/>
</dbReference>
<accession>A0A4V2K3M2</accession>
<dbReference type="PROSITE" id="PS50330">
    <property type="entry name" value="UIM"/>
    <property type="match status" value="1"/>
</dbReference>
<feature type="compositionally biased region" description="Low complexity" evidence="3">
    <location>
        <begin position="789"/>
        <end position="813"/>
    </location>
</feature>